<evidence type="ECO:0000256" key="5">
    <source>
        <dbReference type="ARBA" id="ARBA00023004"/>
    </source>
</evidence>
<dbReference type="Pfam" id="PF20628">
    <property type="entry name" value="Dyp_perox_C"/>
    <property type="match status" value="1"/>
</dbReference>
<keyword evidence="4" id="KW-0560">Oxidoreductase</keyword>
<dbReference type="SUPFAM" id="SSF54909">
    <property type="entry name" value="Dimeric alpha+beta barrel"/>
    <property type="match status" value="1"/>
</dbReference>
<dbReference type="OrthoDB" id="76259at2759"/>
<dbReference type="Pfam" id="PF04261">
    <property type="entry name" value="Dyp_perox_N"/>
    <property type="match status" value="1"/>
</dbReference>
<name>A0A0R3TXR0_RODNA</name>
<dbReference type="GO" id="GO:0020037">
    <property type="term" value="F:heme binding"/>
    <property type="evidence" value="ECO:0007669"/>
    <property type="project" value="InterPro"/>
</dbReference>
<evidence type="ECO:0000256" key="1">
    <source>
        <dbReference type="ARBA" id="ARBA00001970"/>
    </source>
</evidence>
<dbReference type="InterPro" id="IPR011008">
    <property type="entry name" value="Dimeric_a/b-barrel"/>
</dbReference>
<evidence type="ECO:0000313" key="11">
    <source>
        <dbReference type="WBParaSite" id="HNAJ_0001265501-mRNA-1"/>
    </source>
</evidence>
<keyword evidence="2" id="KW-0575">Peroxidase</keyword>
<evidence type="ECO:0000259" key="8">
    <source>
        <dbReference type="Pfam" id="PF20628"/>
    </source>
</evidence>
<evidence type="ECO:0000313" key="10">
    <source>
        <dbReference type="Proteomes" id="UP000278807"/>
    </source>
</evidence>
<evidence type="ECO:0000313" key="9">
    <source>
        <dbReference type="EMBL" id="VDO13650.1"/>
    </source>
</evidence>
<evidence type="ECO:0000256" key="4">
    <source>
        <dbReference type="ARBA" id="ARBA00023002"/>
    </source>
</evidence>
<evidence type="ECO:0000256" key="3">
    <source>
        <dbReference type="ARBA" id="ARBA00022723"/>
    </source>
</evidence>
<protein>
    <submittedName>
        <fullName evidence="11">Dyp-type peroxidase</fullName>
    </submittedName>
</protein>
<comment type="similarity">
    <text evidence="6">Belongs to the DyP-type peroxidase family.</text>
</comment>
<dbReference type="GO" id="GO:0046872">
    <property type="term" value="F:metal ion binding"/>
    <property type="evidence" value="ECO:0007669"/>
    <property type="project" value="UniProtKB-KW"/>
</dbReference>
<dbReference type="WBParaSite" id="HNAJ_0001265501-mRNA-1">
    <property type="protein sequence ID" value="HNAJ_0001265501-mRNA-1"/>
    <property type="gene ID" value="HNAJ_0001265501"/>
</dbReference>
<evidence type="ECO:0000259" key="7">
    <source>
        <dbReference type="Pfam" id="PF04261"/>
    </source>
</evidence>
<dbReference type="Proteomes" id="UP000278807">
    <property type="component" value="Unassembled WGS sequence"/>
</dbReference>
<accession>A0A0R3TXR0</accession>
<dbReference type="GO" id="GO:0005829">
    <property type="term" value="C:cytosol"/>
    <property type="evidence" value="ECO:0007669"/>
    <property type="project" value="TreeGrafter"/>
</dbReference>
<dbReference type="PANTHER" id="PTHR30521">
    <property type="entry name" value="DEFERROCHELATASE/PEROXIDASE"/>
    <property type="match status" value="1"/>
</dbReference>
<dbReference type="PANTHER" id="PTHR30521:SF0">
    <property type="entry name" value="DYP-TYPE PEROXIDASE FAMILY PROTEIN"/>
    <property type="match status" value="1"/>
</dbReference>
<feature type="domain" description="Dyp-type peroxidase N-terminal" evidence="7">
    <location>
        <begin position="75"/>
        <end position="210"/>
    </location>
</feature>
<reference evidence="11" key="1">
    <citation type="submission" date="2017-02" db="UniProtKB">
        <authorList>
            <consortium name="WormBaseParasite"/>
        </authorList>
    </citation>
    <scope>IDENTIFICATION</scope>
</reference>
<keyword evidence="3" id="KW-0479">Metal-binding</keyword>
<comment type="cofactor">
    <cofactor evidence="1">
        <name>heme b</name>
        <dbReference type="ChEBI" id="CHEBI:60344"/>
    </cofactor>
</comment>
<dbReference type="InterPro" id="IPR048328">
    <property type="entry name" value="Dyp_perox_C"/>
</dbReference>
<proteinExistence type="inferred from homology"/>
<dbReference type="InterPro" id="IPR006314">
    <property type="entry name" value="Dyp_peroxidase"/>
</dbReference>
<feature type="domain" description="Dyp-type peroxidase C-terminal" evidence="8">
    <location>
        <begin position="216"/>
        <end position="373"/>
    </location>
</feature>
<evidence type="ECO:0000256" key="2">
    <source>
        <dbReference type="ARBA" id="ARBA00022559"/>
    </source>
</evidence>
<sequence length="390" mass="43772">MNGLRRLLSLARPAVPITRRILPPTIGALGVYILMQGDSSFNFADQIRQYTIDLTNTNRLNSMMTAKAETKYKCQDMVIEPDKEHGLFLIIHLDSSASLKECLKALQNIKDHVDRISPLDIRDEDNEVIFGIAFGPEILEKIYPNAKKNGVEPFEFKERKGKNSSMPSTGGDILVHATCGEKGKLFELAQAVLGDIPESAIKKVEETYGFVYRNGRDLSGFIDGTENPADEDERIEVAQSKATGGSYVLTQKWQHDLKKIRNESQKIMESKIGRTKEDSIEIKPVAPKSHVGRMTHGLSDEEAEDRRIVRHSRPYGFASGQCGLYFIAYSKTPKTLNWMLDRMVGLTGDGNEDGLFHFTKAVTGTYFYSPSKAELEKILKEGGTRKFRPF</sequence>
<reference evidence="9 10" key="2">
    <citation type="submission" date="2018-11" db="EMBL/GenBank/DDBJ databases">
        <authorList>
            <consortium name="Pathogen Informatics"/>
        </authorList>
    </citation>
    <scope>NUCLEOTIDE SEQUENCE [LARGE SCALE GENOMIC DNA]</scope>
</reference>
<evidence type="ECO:0000256" key="6">
    <source>
        <dbReference type="ARBA" id="ARBA00025737"/>
    </source>
</evidence>
<dbReference type="EMBL" id="UZAE01014510">
    <property type="protein sequence ID" value="VDO13650.1"/>
    <property type="molecule type" value="Genomic_DNA"/>
</dbReference>
<dbReference type="STRING" id="102285.A0A0R3TXR0"/>
<gene>
    <name evidence="9" type="ORF">HNAJ_LOCUS12633</name>
</gene>
<organism evidence="11">
    <name type="scientific">Rodentolepis nana</name>
    <name type="common">Dwarf tapeworm</name>
    <name type="synonym">Hymenolepis nana</name>
    <dbReference type="NCBI Taxonomy" id="102285"/>
    <lineage>
        <taxon>Eukaryota</taxon>
        <taxon>Metazoa</taxon>
        <taxon>Spiralia</taxon>
        <taxon>Lophotrochozoa</taxon>
        <taxon>Platyhelminthes</taxon>
        <taxon>Cestoda</taxon>
        <taxon>Eucestoda</taxon>
        <taxon>Cyclophyllidea</taxon>
        <taxon>Hymenolepididae</taxon>
        <taxon>Rodentolepis</taxon>
    </lineage>
</organism>
<dbReference type="InterPro" id="IPR048327">
    <property type="entry name" value="Dyp_perox_N"/>
</dbReference>
<keyword evidence="5" id="KW-0408">Iron</keyword>
<keyword evidence="10" id="KW-1185">Reference proteome</keyword>
<dbReference type="PROSITE" id="PS51404">
    <property type="entry name" value="DYP_PEROXIDASE"/>
    <property type="match status" value="1"/>
</dbReference>
<dbReference type="NCBIfam" id="TIGR01413">
    <property type="entry name" value="Dyp_perox_fam"/>
    <property type="match status" value="1"/>
</dbReference>
<dbReference type="AlphaFoldDB" id="A0A0R3TXR0"/>
<dbReference type="GO" id="GO:0004601">
    <property type="term" value="F:peroxidase activity"/>
    <property type="evidence" value="ECO:0007669"/>
    <property type="project" value="UniProtKB-KW"/>
</dbReference>